<protein>
    <submittedName>
        <fullName evidence="1">Uncharacterized protein</fullName>
    </submittedName>
</protein>
<accession>A0A8T0KNR1</accession>
<comment type="caution">
    <text evidence="1">The sequence shown here is derived from an EMBL/GenBank/DDBJ whole genome shotgun (WGS) entry which is preliminary data.</text>
</comment>
<proteinExistence type="predicted"/>
<dbReference type="EMBL" id="JABFOF010000003">
    <property type="protein sequence ID" value="KAG2401326.1"/>
    <property type="molecule type" value="Genomic_DNA"/>
</dbReference>
<reference evidence="1 2" key="1">
    <citation type="submission" date="2020-05" db="EMBL/GenBank/DDBJ databases">
        <title>Vigna angularis (adzuki bean) Var. LongXiaoDou No. 4 denovo assembly.</title>
        <authorList>
            <person name="Xiang H."/>
        </authorList>
    </citation>
    <scope>NUCLEOTIDE SEQUENCE [LARGE SCALE GENOMIC DNA]</scope>
    <source>
        <tissue evidence="1">Leaf</tissue>
    </source>
</reference>
<sequence>MVSVNFGLTVGFTCLSPIRIGQFRSEETPQTEPSPSSFPHTVLSMKKGQNDSGACADRVAHASVTSALVPAVTGAVVSL</sequence>
<gene>
    <name evidence="1" type="ORF">HKW66_Vig0196380</name>
</gene>
<dbReference type="Proteomes" id="UP000743370">
    <property type="component" value="Unassembled WGS sequence"/>
</dbReference>
<evidence type="ECO:0000313" key="1">
    <source>
        <dbReference type="EMBL" id="KAG2401326.1"/>
    </source>
</evidence>
<name>A0A8T0KNR1_PHAAN</name>
<organism evidence="1 2">
    <name type="scientific">Phaseolus angularis</name>
    <name type="common">Azuki bean</name>
    <name type="synonym">Vigna angularis</name>
    <dbReference type="NCBI Taxonomy" id="3914"/>
    <lineage>
        <taxon>Eukaryota</taxon>
        <taxon>Viridiplantae</taxon>
        <taxon>Streptophyta</taxon>
        <taxon>Embryophyta</taxon>
        <taxon>Tracheophyta</taxon>
        <taxon>Spermatophyta</taxon>
        <taxon>Magnoliopsida</taxon>
        <taxon>eudicotyledons</taxon>
        <taxon>Gunneridae</taxon>
        <taxon>Pentapetalae</taxon>
        <taxon>rosids</taxon>
        <taxon>fabids</taxon>
        <taxon>Fabales</taxon>
        <taxon>Fabaceae</taxon>
        <taxon>Papilionoideae</taxon>
        <taxon>50 kb inversion clade</taxon>
        <taxon>NPAAA clade</taxon>
        <taxon>indigoferoid/millettioid clade</taxon>
        <taxon>Phaseoleae</taxon>
        <taxon>Vigna</taxon>
    </lineage>
</organism>
<evidence type="ECO:0000313" key="2">
    <source>
        <dbReference type="Proteomes" id="UP000743370"/>
    </source>
</evidence>
<dbReference type="AlphaFoldDB" id="A0A8T0KNR1"/>